<proteinExistence type="predicted"/>
<evidence type="ECO:0000313" key="3">
    <source>
        <dbReference type="Proteomes" id="UP000180253"/>
    </source>
</evidence>
<dbReference type="STRING" id="327939.BIW53_16430"/>
<reference evidence="2 3" key="1">
    <citation type="submission" date="2016-10" db="EMBL/GenBank/DDBJ databases">
        <title>Pseudoalteromonas amylolytica sp. nov., isolated from the surface seawater.</title>
        <authorList>
            <person name="Wu Y.-H."/>
            <person name="Cheng H."/>
            <person name="Jin X.-B."/>
            <person name="Wang C.-S."/>
            <person name="Xu X.-W."/>
        </authorList>
    </citation>
    <scope>NUCLEOTIDE SEQUENCE [LARGE SCALE GENOMIC DNA]</scope>
    <source>
        <strain evidence="2 3">JCM 12483</strain>
    </source>
</reference>
<keyword evidence="1" id="KW-0472">Membrane</keyword>
<feature type="transmembrane region" description="Helical" evidence="1">
    <location>
        <begin position="128"/>
        <end position="148"/>
    </location>
</feature>
<feature type="transmembrane region" description="Helical" evidence="1">
    <location>
        <begin position="50"/>
        <end position="75"/>
    </location>
</feature>
<accession>A0A1S1MY48</accession>
<feature type="transmembrane region" description="Helical" evidence="1">
    <location>
        <begin position="168"/>
        <end position="186"/>
    </location>
</feature>
<protein>
    <submittedName>
        <fullName evidence="2">Uncharacterized protein</fullName>
    </submittedName>
</protein>
<dbReference type="RefSeq" id="WP_070993133.1">
    <property type="nucleotide sequence ID" value="NZ_CBCSHD010000004.1"/>
</dbReference>
<feature type="transmembrane region" description="Helical" evidence="1">
    <location>
        <begin position="6"/>
        <end position="21"/>
    </location>
</feature>
<evidence type="ECO:0000256" key="1">
    <source>
        <dbReference type="SAM" id="Phobius"/>
    </source>
</evidence>
<gene>
    <name evidence="2" type="ORF">BIW53_16430</name>
</gene>
<dbReference type="Proteomes" id="UP000180253">
    <property type="component" value="Unassembled WGS sequence"/>
</dbReference>
<organism evidence="2 3">
    <name type="scientific">Pseudoalteromonas byunsanensis</name>
    <dbReference type="NCBI Taxonomy" id="327939"/>
    <lineage>
        <taxon>Bacteria</taxon>
        <taxon>Pseudomonadati</taxon>
        <taxon>Pseudomonadota</taxon>
        <taxon>Gammaproteobacteria</taxon>
        <taxon>Alteromonadales</taxon>
        <taxon>Pseudoalteromonadaceae</taxon>
        <taxon>Pseudoalteromonas</taxon>
    </lineage>
</organism>
<feature type="transmembrane region" description="Helical" evidence="1">
    <location>
        <begin position="87"/>
        <end position="108"/>
    </location>
</feature>
<feature type="transmembrane region" description="Helical" evidence="1">
    <location>
        <begin position="28"/>
        <end position="44"/>
    </location>
</feature>
<dbReference type="AlphaFoldDB" id="A0A1S1MY48"/>
<name>A0A1S1MY48_9GAMM</name>
<keyword evidence="1" id="KW-1133">Transmembrane helix</keyword>
<sequence>MKFSQLIVLTIISMAIFYIMVGNPKITQEIYIVAIALTTCYGAIKKEPNVMHIALILLLINLLDYFVFAFGIIDLSSVGKNRILHGSLVYGIQLLISIFAIIILILRVQISRAISRSSKIELTYFDGLFHWVFIYLSLIYILALIENLAQHALGWDSMTLIYHNFESLVYIGWAVSCALLLTMVMITEQNAGSKELNRHS</sequence>
<dbReference type="OrthoDB" id="6289764at2"/>
<comment type="caution">
    <text evidence="2">The sequence shown here is derived from an EMBL/GenBank/DDBJ whole genome shotgun (WGS) entry which is preliminary data.</text>
</comment>
<keyword evidence="1" id="KW-0812">Transmembrane</keyword>
<keyword evidence="3" id="KW-1185">Reference proteome</keyword>
<evidence type="ECO:0000313" key="2">
    <source>
        <dbReference type="EMBL" id="OHU93840.1"/>
    </source>
</evidence>
<dbReference type="EMBL" id="MNAN01000035">
    <property type="protein sequence ID" value="OHU93840.1"/>
    <property type="molecule type" value="Genomic_DNA"/>
</dbReference>